<dbReference type="STRING" id="97359.A0A550CTT0"/>
<dbReference type="Gene3D" id="3.30.160.60">
    <property type="entry name" value="Classic Zinc Finger"/>
    <property type="match status" value="3"/>
</dbReference>
<dbReference type="FunFam" id="3.30.160.60:FF:000340">
    <property type="entry name" value="zinc finger protein 473 isoform X1"/>
    <property type="match status" value="1"/>
</dbReference>
<comment type="caution">
    <text evidence="9">The sequence shown here is derived from an EMBL/GenBank/DDBJ whole genome shotgun (WGS) entry which is preliminary data.</text>
</comment>
<feature type="domain" description="C2H2-type" evidence="8">
    <location>
        <begin position="8"/>
        <end position="35"/>
    </location>
</feature>
<dbReference type="PROSITE" id="PS00028">
    <property type="entry name" value="ZINC_FINGER_C2H2_1"/>
    <property type="match status" value="4"/>
</dbReference>
<dbReference type="GO" id="GO:0031519">
    <property type="term" value="C:PcG protein complex"/>
    <property type="evidence" value="ECO:0007669"/>
    <property type="project" value="TreeGrafter"/>
</dbReference>
<evidence type="ECO:0000259" key="8">
    <source>
        <dbReference type="PROSITE" id="PS50157"/>
    </source>
</evidence>
<keyword evidence="3 6" id="KW-0863">Zinc-finger</keyword>
<evidence type="ECO:0000256" key="7">
    <source>
        <dbReference type="SAM" id="MobiDB-lite"/>
    </source>
</evidence>
<keyword evidence="2" id="KW-0677">Repeat</keyword>
<dbReference type="GO" id="GO:0008270">
    <property type="term" value="F:zinc ion binding"/>
    <property type="evidence" value="ECO:0007669"/>
    <property type="project" value="UniProtKB-KW"/>
</dbReference>
<dbReference type="AlphaFoldDB" id="A0A550CTT0"/>
<dbReference type="OrthoDB" id="654211at2759"/>
<evidence type="ECO:0000256" key="6">
    <source>
        <dbReference type="PROSITE-ProRule" id="PRU00042"/>
    </source>
</evidence>
<keyword evidence="4" id="KW-0862">Zinc</keyword>
<feature type="region of interest" description="Disordered" evidence="7">
    <location>
        <begin position="219"/>
        <end position="286"/>
    </location>
</feature>
<sequence length="322" mass="35257">MAISSTSFPCPTCHKEFKRKGDLNRHKALHNGIRPHICFVCGKAFSQQSGLNTHKNTHTKEKPHHCGFCPRTFGDPSSCSRHRKETHFSRGGYVCPIKECNTSIKRRSAFVAHLRKHGENPDNYDIETMAPPPLDETEAMRMPELATSSQVVKEEAVDAEALGAAYEYGALYEAAYDPYAAYRMQYDAAYGYDYYNGGEAYLSAPPQAYGYETSPVDMWDGSTSSESSPSASSRENSSGPSYGPSSLGVSPAPFGPPKYLRESPDSQSAAAAPRNARSPYPNVTTIKREEAPVSLLGSDGFDEFDLNSPVPSWNALQLDLSA</sequence>
<evidence type="ECO:0000256" key="1">
    <source>
        <dbReference type="ARBA" id="ARBA00022723"/>
    </source>
</evidence>
<evidence type="ECO:0000256" key="3">
    <source>
        <dbReference type="ARBA" id="ARBA00022771"/>
    </source>
</evidence>
<protein>
    <recommendedName>
        <fullName evidence="5">pH-response transcription factor pacC/RIM101</fullName>
    </recommendedName>
</protein>
<evidence type="ECO:0000256" key="4">
    <source>
        <dbReference type="ARBA" id="ARBA00022833"/>
    </source>
</evidence>
<dbReference type="EMBL" id="VDMD01000002">
    <property type="protein sequence ID" value="TRM68192.1"/>
    <property type="molecule type" value="Genomic_DNA"/>
</dbReference>
<dbReference type="PANTHER" id="PTHR14003:SF20">
    <property type="entry name" value="FINGER DOMAIN PROTEIN, PUTATIVE (AFU_ORTHOLOGUE AFUA_4G10380)-RELATED"/>
    <property type="match status" value="1"/>
</dbReference>
<feature type="compositionally biased region" description="Low complexity" evidence="7">
    <location>
        <begin position="268"/>
        <end position="282"/>
    </location>
</feature>
<dbReference type="SMART" id="SM00355">
    <property type="entry name" value="ZnF_C2H2"/>
    <property type="match status" value="4"/>
</dbReference>
<organism evidence="9 10">
    <name type="scientific">Schizophyllum amplum</name>
    <dbReference type="NCBI Taxonomy" id="97359"/>
    <lineage>
        <taxon>Eukaryota</taxon>
        <taxon>Fungi</taxon>
        <taxon>Dikarya</taxon>
        <taxon>Basidiomycota</taxon>
        <taxon>Agaricomycotina</taxon>
        <taxon>Agaricomycetes</taxon>
        <taxon>Agaricomycetidae</taxon>
        <taxon>Agaricales</taxon>
        <taxon>Schizophyllaceae</taxon>
        <taxon>Schizophyllum</taxon>
    </lineage>
</organism>
<dbReference type="GO" id="GO:0005667">
    <property type="term" value="C:transcription regulator complex"/>
    <property type="evidence" value="ECO:0007669"/>
    <property type="project" value="TreeGrafter"/>
</dbReference>
<keyword evidence="1" id="KW-0479">Metal-binding</keyword>
<dbReference type="GO" id="GO:0000981">
    <property type="term" value="F:DNA-binding transcription factor activity, RNA polymerase II-specific"/>
    <property type="evidence" value="ECO:0007669"/>
    <property type="project" value="TreeGrafter"/>
</dbReference>
<dbReference type="PROSITE" id="PS50157">
    <property type="entry name" value="ZINC_FINGER_C2H2_2"/>
    <property type="match status" value="4"/>
</dbReference>
<evidence type="ECO:0000313" key="10">
    <source>
        <dbReference type="Proteomes" id="UP000320762"/>
    </source>
</evidence>
<feature type="compositionally biased region" description="Low complexity" evidence="7">
    <location>
        <begin position="221"/>
        <end position="251"/>
    </location>
</feature>
<feature type="domain" description="C2H2-type" evidence="8">
    <location>
        <begin position="64"/>
        <end position="92"/>
    </location>
</feature>
<dbReference type="InterPro" id="IPR013087">
    <property type="entry name" value="Znf_C2H2_type"/>
</dbReference>
<dbReference type="SUPFAM" id="SSF57667">
    <property type="entry name" value="beta-beta-alpha zinc fingers"/>
    <property type="match status" value="2"/>
</dbReference>
<keyword evidence="10" id="KW-1185">Reference proteome</keyword>
<dbReference type="PANTHER" id="PTHR14003">
    <property type="entry name" value="TRANSCRIPTIONAL REPRESSOR PROTEIN YY"/>
    <property type="match status" value="1"/>
</dbReference>
<evidence type="ECO:0000313" key="9">
    <source>
        <dbReference type="EMBL" id="TRM68192.1"/>
    </source>
</evidence>
<accession>A0A550CTT0</accession>
<reference evidence="9 10" key="1">
    <citation type="journal article" date="2019" name="New Phytol.">
        <title>Comparative genomics reveals unique wood-decay strategies and fruiting body development in the Schizophyllaceae.</title>
        <authorList>
            <person name="Almasi E."/>
            <person name="Sahu N."/>
            <person name="Krizsan K."/>
            <person name="Balint B."/>
            <person name="Kovacs G.M."/>
            <person name="Kiss B."/>
            <person name="Cseklye J."/>
            <person name="Drula E."/>
            <person name="Henrissat B."/>
            <person name="Nagy I."/>
            <person name="Chovatia M."/>
            <person name="Adam C."/>
            <person name="LaButti K."/>
            <person name="Lipzen A."/>
            <person name="Riley R."/>
            <person name="Grigoriev I.V."/>
            <person name="Nagy L.G."/>
        </authorList>
    </citation>
    <scope>NUCLEOTIDE SEQUENCE [LARGE SCALE GENOMIC DNA]</scope>
    <source>
        <strain evidence="9 10">NL-1724</strain>
    </source>
</reference>
<feature type="domain" description="C2H2-type" evidence="8">
    <location>
        <begin position="36"/>
        <end position="63"/>
    </location>
</feature>
<evidence type="ECO:0000256" key="2">
    <source>
        <dbReference type="ARBA" id="ARBA00022737"/>
    </source>
</evidence>
<dbReference type="GO" id="GO:0000978">
    <property type="term" value="F:RNA polymerase II cis-regulatory region sequence-specific DNA binding"/>
    <property type="evidence" value="ECO:0007669"/>
    <property type="project" value="TreeGrafter"/>
</dbReference>
<dbReference type="Pfam" id="PF00096">
    <property type="entry name" value="zf-C2H2"/>
    <property type="match status" value="3"/>
</dbReference>
<evidence type="ECO:0000256" key="5">
    <source>
        <dbReference type="ARBA" id="ARBA00039490"/>
    </source>
</evidence>
<gene>
    <name evidence="9" type="ORF">BD626DRAFT_481035</name>
</gene>
<dbReference type="Proteomes" id="UP000320762">
    <property type="component" value="Unassembled WGS sequence"/>
</dbReference>
<dbReference type="InterPro" id="IPR036236">
    <property type="entry name" value="Znf_C2H2_sf"/>
</dbReference>
<dbReference type="GO" id="GO:0000785">
    <property type="term" value="C:chromatin"/>
    <property type="evidence" value="ECO:0007669"/>
    <property type="project" value="TreeGrafter"/>
</dbReference>
<feature type="domain" description="C2H2-type" evidence="8">
    <location>
        <begin position="93"/>
        <end position="122"/>
    </location>
</feature>
<name>A0A550CTT0_9AGAR</name>
<proteinExistence type="predicted"/>